<evidence type="ECO:0000256" key="5">
    <source>
        <dbReference type="SAM" id="MobiDB-lite"/>
    </source>
</evidence>
<dbReference type="Pfam" id="PF01740">
    <property type="entry name" value="STAS"/>
    <property type="match status" value="1"/>
</dbReference>
<dbReference type="CDD" id="cd07042">
    <property type="entry name" value="STAS_SulP_like_sulfate_transporter"/>
    <property type="match status" value="1"/>
</dbReference>
<dbReference type="PANTHER" id="PTHR11814">
    <property type="entry name" value="SULFATE TRANSPORTER"/>
    <property type="match status" value="1"/>
</dbReference>
<feature type="transmembrane region" description="Helical" evidence="6">
    <location>
        <begin position="373"/>
        <end position="404"/>
    </location>
</feature>
<keyword evidence="4 6" id="KW-0472">Membrane</keyword>
<comment type="caution">
    <text evidence="8">The sequence shown here is derived from an EMBL/GenBank/DDBJ whole genome shotgun (WGS) entry which is preliminary data.</text>
</comment>
<evidence type="ECO:0000256" key="3">
    <source>
        <dbReference type="ARBA" id="ARBA00022989"/>
    </source>
</evidence>
<feature type="region of interest" description="Disordered" evidence="5">
    <location>
        <begin position="547"/>
        <end position="569"/>
    </location>
</feature>
<feature type="transmembrane region" description="Helical" evidence="6">
    <location>
        <begin position="57"/>
        <end position="79"/>
    </location>
</feature>
<evidence type="ECO:0000259" key="7">
    <source>
        <dbReference type="PROSITE" id="PS50801"/>
    </source>
</evidence>
<evidence type="ECO:0000256" key="4">
    <source>
        <dbReference type="ARBA" id="ARBA00023136"/>
    </source>
</evidence>
<evidence type="ECO:0000256" key="2">
    <source>
        <dbReference type="ARBA" id="ARBA00022692"/>
    </source>
</evidence>
<accession>A0ABR8NTA3</accession>
<dbReference type="InterPro" id="IPR001902">
    <property type="entry name" value="SLC26A/SulP_fam"/>
</dbReference>
<feature type="transmembrane region" description="Helical" evidence="6">
    <location>
        <begin position="160"/>
        <end position="185"/>
    </location>
</feature>
<keyword evidence="2 6" id="KW-0812">Transmembrane</keyword>
<keyword evidence="3 6" id="KW-1133">Transmembrane helix</keyword>
<protein>
    <submittedName>
        <fullName evidence="8">SulP family inorganic anion transporter</fullName>
    </submittedName>
</protein>
<dbReference type="Proteomes" id="UP000598426">
    <property type="component" value="Unassembled WGS sequence"/>
</dbReference>
<dbReference type="PROSITE" id="PS50801">
    <property type="entry name" value="STAS"/>
    <property type="match status" value="1"/>
</dbReference>
<feature type="transmembrane region" description="Helical" evidence="6">
    <location>
        <begin position="192"/>
        <end position="213"/>
    </location>
</feature>
<proteinExistence type="predicted"/>
<comment type="subcellular location">
    <subcellularLocation>
        <location evidence="1">Membrane</location>
        <topology evidence="1">Multi-pass membrane protein</topology>
    </subcellularLocation>
</comment>
<sequence>MGLNPRTWFSRKTLRKDLVAGLTLGVESVPDGLAQGLLSGLNPLAGLYGHLFGMMGAALFTSSALMTVQVTGAMALIVSDAGLQTLADPDRALYTLTIMSGIILVVAGLLGAGRLVRFVPTAVMTGFVTAVGVNIVLGQLSNFTGYAAQGDNRIAKTIDLGLHIVQWSIPALVVGAITVLIIVLLQNTRVGALGMVVAVVVGSISAVMLDLWVRTPVVLLRDLVAVPGSLPAPVLPSLDDVVFLILPAISLAFVAMVQGAGVSAGIPVQGKPADTSRDFIGQGAGNIVSGIFRGMPVGGSSSGSTLVAAAGARTRLVYFVAGAVMSLVILLASGLVAYIAMPALAGLLIVVGVTAVKPSRVYSVIKSGPLPTVVMAVTFVLTLLIPLQFAVLAGVGLGIIMFVAQQSNRVRVRRVVFADDGRMREIDPPRRIPPHEIVVLQPYGSLFFASAPTFERQLPAVTVESTRSIVIVRLRGVDEVGLAFVEVLRRYARELRAAESGLKLVVSEARVIRQLEAGGLRAEMGEANLYRGSEWVGAALRRAYDDARDELRDEPREPREERREGPRES</sequence>
<reference evidence="8 9" key="1">
    <citation type="submission" date="2020-09" db="EMBL/GenBank/DDBJ databases">
        <title>Isolation and identification of active actinomycetes.</title>
        <authorList>
            <person name="Li X."/>
        </authorList>
    </citation>
    <scope>NUCLEOTIDE SEQUENCE [LARGE SCALE GENOMIC DNA]</scope>
    <source>
        <strain evidence="8 9">NEAU-LLC</strain>
    </source>
</reference>
<feature type="domain" description="STAS" evidence="7">
    <location>
        <begin position="437"/>
        <end position="543"/>
    </location>
</feature>
<feature type="transmembrane region" description="Helical" evidence="6">
    <location>
        <begin position="323"/>
        <end position="353"/>
    </location>
</feature>
<evidence type="ECO:0000256" key="6">
    <source>
        <dbReference type="SAM" id="Phobius"/>
    </source>
</evidence>
<keyword evidence="9" id="KW-1185">Reference proteome</keyword>
<gene>
    <name evidence="8" type="ORF">IF188_14830</name>
</gene>
<dbReference type="InterPro" id="IPR036513">
    <property type="entry name" value="STAS_dom_sf"/>
</dbReference>
<evidence type="ECO:0000256" key="1">
    <source>
        <dbReference type="ARBA" id="ARBA00004141"/>
    </source>
</evidence>
<dbReference type="Pfam" id="PF00916">
    <property type="entry name" value="Sulfate_transp"/>
    <property type="match status" value="1"/>
</dbReference>
<feature type="transmembrane region" description="Helical" evidence="6">
    <location>
        <begin position="91"/>
        <end position="111"/>
    </location>
</feature>
<evidence type="ECO:0000313" key="9">
    <source>
        <dbReference type="Proteomes" id="UP000598426"/>
    </source>
</evidence>
<name>A0ABR8NTA3_9MICO</name>
<dbReference type="InterPro" id="IPR002645">
    <property type="entry name" value="STAS_dom"/>
</dbReference>
<feature type="transmembrane region" description="Helical" evidence="6">
    <location>
        <begin position="118"/>
        <end position="140"/>
    </location>
</feature>
<dbReference type="InterPro" id="IPR011547">
    <property type="entry name" value="SLC26A/SulP_dom"/>
</dbReference>
<dbReference type="EMBL" id="JACXZS010000010">
    <property type="protein sequence ID" value="MBD3942967.1"/>
    <property type="molecule type" value="Genomic_DNA"/>
</dbReference>
<dbReference type="SUPFAM" id="SSF52091">
    <property type="entry name" value="SpoIIaa-like"/>
    <property type="match status" value="1"/>
</dbReference>
<organism evidence="8 9">
    <name type="scientific">Microbacterium helvum</name>
    <dbReference type="NCBI Taxonomy" id="2773713"/>
    <lineage>
        <taxon>Bacteria</taxon>
        <taxon>Bacillati</taxon>
        <taxon>Actinomycetota</taxon>
        <taxon>Actinomycetes</taxon>
        <taxon>Micrococcales</taxon>
        <taxon>Microbacteriaceae</taxon>
        <taxon>Microbacterium</taxon>
    </lineage>
</organism>
<dbReference type="RefSeq" id="WP_191172583.1">
    <property type="nucleotide sequence ID" value="NZ_JACXZS010000010.1"/>
</dbReference>
<evidence type="ECO:0000313" key="8">
    <source>
        <dbReference type="EMBL" id="MBD3942967.1"/>
    </source>
</evidence>
<dbReference type="Gene3D" id="3.30.750.24">
    <property type="entry name" value="STAS domain"/>
    <property type="match status" value="1"/>
</dbReference>
<feature type="transmembrane region" description="Helical" evidence="6">
    <location>
        <begin position="241"/>
        <end position="262"/>
    </location>
</feature>